<feature type="domain" description="Rhodanese" evidence="2">
    <location>
        <begin position="36"/>
        <end position="129"/>
    </location>
</feature>
<dbReference type="EMBL" id="FUWR01000016">
    <property type="protein sequence ID" value="SKA09625.1"/>
    <property type="molecule type" value="Genomic_DNA"/>
</dbReference>
<dbReference type="SUPFAM" id="SSF52821">
    <property type="entry name" value="Rhodanese/Cell cycle control phosphatase"/>
    <property type="match status" value="1"/>
</dbReference>
<dbReference type="PROSITE" id="PS50206">
    <property type="entry name" value="RHODANESE_3"/>
    <property type="match status" value="1"/>
</dbReference>
<evidence type="ECO:0000259" key="2">
    <source>
        <dbReference type="PROSITE" id="PS50206"/>
    </source>
</evidence>
<protein>
    <submittedName>
        <fullName evidence="3">Rhodanese-related sulfurtransferase</fullName>
    </submittedName>
</protein>
<keyword evidence="3" id="KW-0808">Transferase</keyword>
<evidence type="ECO:0000313" key="4">
    <source>
        <dbReference type="Proteomes" id="UP000190102"/>
    </source>
</evidence>
<accession>A0A1T4R176</accession>
<dbReference type="Pfam" id="PF00581">
    <property type="entry name" value="Rhodanese"/>
    <property type="match status" value="1"/>
</dbReference>
<dbReference type="AlphaFoldDB" id="A0A1T4R176"/>
<evidence type="ECO:0000256" key="1">
    <source>
        <dbReference type="SAM" id="SignalP"/>
    </source>
</evidence>
<feature type="signal peptide" evidence="1">
    <location>
        <begin position="1"/>
        <end position="21"/>
    </location>
</feature>
<gene>
    <name evidence="3" type="ORF">SAMN02745119_02637</name>
</gene>
<name>A0A1T4R176_9BACT</name>
<keyword evidence="1" id="KW-0732">Signal</keyword>
<keyword evidence="4" id="KW-1185">Reference proteome</keyword>
<feature type="chain" id="PRO_5012843358" evidence="1">
    <location>
        <begin position="22"/>
        <end position="138"/>
    </location>
</feature>
<reference evidence="4" key="1">
    <citation type="submission" date="2017-02" db="EMBL/GenBank/DDBJ databases">
        <authorList>
            <person name="Varghese N."/>
            <person name="Submissions S."/>
        </authorList>
    </citation>
    <scope>NUCLEOTIDE SEQUENCE [LARGE SCALE GENOMIC DNA]</scope>
    <source>
        <strain evidence="4">ATCC BAA-34</strain>
    </source>
</reference>
<dbReference type="InterPro" id="IPR036873">
    <property type="entry name" value="Rhodanese-like_dom_sf"/>
</dbReference>
<organism evidence="3 4">
    <name type="scientific">Trichlorobacter thiogenes</name>
    <dbReference type="NCBI Taxonomy" id="115783"/>
    <lineage>
        <taxon>Bacteria</taxon>
        <taxon>Pseudomonadati</taxon>
        <taxon>Thermodesulfobacteriota</taxon>
        <taxon>Desulfuromonadia</taxon>
        <taxon>Geobacterales</taxon>
        <taxon>Geobacteraceae</taxon>
        <taxon>Trichlorobacter</taxon>
    </lineage>
</organism>
<dbReference type="RefSeq" id="WP_078790888.1">
    <property type="nucleotide sequence ID" value="NZ_FUWR01000016.1"/>
</dbReference>
<dbReference type="STRING" id="115783.SAMN02745119_02637"/>
<dbReference type="InterPro" id="IPR001763">
    <property type="entry name" value="Rhodanese-like_dom"/>
</dbReference>
<dbReference type="GO" id="GO:0016740">
    <property type="term" value="F:transferase activity"/>
    <property type="evidence" value="ECO:0007669"/>
    <property type="project" value="UniProtKB-KW"/>
</dbReference>
<dbReference type="Gene3D" id="3.40.250.10">
    <property type="entry name" value="Rhodanese-like domain"/>
    <property type="match status" value="1"/>
</dbReference>
<dbReference type="Proteomes" id="UP000190102">
    <property type="component" value="Unassembled WGS sequence"/>
</dbReference>
<sequence length="138" mass="15241">MLKKIVLSLVLTIASATVALAANYIEPQELKELLDKKKPVILVDIQPAADFEKQHLPGSIETNAFPGKTDDEKAHLDKALAVIKSSKDPVVVVCPRGKSGAKNSYNYLESKGISEERMQILEGGIHEWPYKELFVKGR</sequence>
<evidence type="ECO:0000313" key="3">
    <source>
        <dbReference type="EMBL" id="SKA09625.1"/>
    </source>
</evidence>
<proteinExistence type="predicted"/>
<dbReference type="OrthoDB" id="9800872at2"/>
<dbReference type="CDD" id="cd00158">
    <property type="entry name" value="RHOD"/>
    <property type="match status" value="1"/>
</dbReference>